<dbReference type="InterPro" id="IPR011009">
    <property type="entry name" value="Kinase-like_dom_sf"/>
</dbReference>
<protein>
    <recommendedName>
        <fullName evidence="2">Protein kinase domain-containing protein</fullName>
    </recommendedName>
</protein>
<accession>A0AAN6MW00</accession>
<feature type="domain" description="Protein kinase" evidence="2">
    <location>
        <begin position="182"/>
        <end position="368"/>
    </location>
</feature>
<dbReference type="InterPro" id="IPR000719">
    <property type="entry name" value="Prot_kinase_dom"/>
</dbReference>
<gene>
    <name evidence="3" type="ORF">QBC46DRAFT_401047</name>
</gene>
<dbReference type="Proteomes" id="UP001303473">
    <property type="component" value="Unassembled WGS sequence"/>
</dbReference>
<dbReference type="GO" id="GO:0004672">
    <property type="term" value="F:protein kinase activity"/>
    <property type="evidence" value="ECO:0007669"/>
    <property type="project" value="InterPro"/>
</dbReference>
<name>A0AAN6MW00_9PEZI</name>
<dbReference type="PROSITE" id="PS50011">
    <property type="entry name" value="PROTEIN_KINASE_DOM"/>
    <property type="match status" value="1"/>
</dbReference>
<feature type="region of interest" description="Disordered" evidence="1">
    <location>
        <begin position="149"/>
        <end position="176"/>
    </location>
</feature>
<reference evidence="4" key="1">
    <citation type="journal article" date="2023" name="Mol. Phylogenet. Evol.">
        <title>Genome-scale phylogeny and comparative genomics of the fungal order Sordariales.</title>
        <authorList>
            <person name="Hensen N."/>
            <person name="Bonometti L."/>
            <person name="Westerberg I."/>
            <person name="Brannstrom I.O."/>
            <person name="Guillou S."/>
            <person name="Cros-Aarteil S."/>
            <person name="Calhoun S."/>
            <person name="Haridas S."/>
            <person name="Kuo A."/>
            <person name="Mondo S."/>
            <person name="Pangilinan J."/>
            <person name="Riley R."/>
            <person name="LaButti K."/>
            <person name="Andreopoulos B."/>
            <person name="Lipzen A."/>
            <person name="Chen C."/>
            <person name="Yan M."/>
            <person name="Daum C."/>
            <person name="Ng V."/>
            <person name="Clum A."/>
            <person name="Steindorff A."/>
            <person name="Ohm R.A."/>
            <person name="Martin F."/>
            <person name="Silar P."/>
            <person name="Natvig D.O."/>
            <person name="Lalanne C."/>
            <person name="Gautier V."/>
            <person name="Ament-Velasquez S.L."/>
            <person name="Kruys A."/>
            <person name="Hutchinson M.I."/>
            <person name="Powell A.J."/>
            <person name="Barry K."/>
            <person name="Miller A.N."/>
            <person name="Grigoriev I.V."/>
            <person name="Debuchy R."/>
            <person name="Gladieux P."/>
            <person name="Hiltunen Thoren M."/>
            <person name="Johannesson H."/>
        </authorList>
    </citation>
    <scope>NUCLEOTIDE SEQUENCE [LARGE SCALE GENOMIC DNA]</scope>
    <source>
        <strain evidence="4">CBS 340.73</strain>
    </source>
</reference>
<evidence type="ECO:0000313" key="4">
    <source>
        <dbReference type="Proteomes" id="UP001303473"/>
    </source>
</evidence>
<proteinExistence type="predicted"/>
<dbReference type="Gene3D" id="1.10.510.10">
    <property type="entry name" value="Transferase(Phosphotransferase) domain 1"/>
    <property type="match status" value="1"/>
</dbReference>
<dbReference type="AlphaFoldDB" id="A0AAN6MW00"/>
<dbReference type="EMBL" id="MU854054">
    <property type="protein sequence ID" value="KAK3933881.1"/>
    <property type="molecule type" value="Genomic_DNA"/>
</dbReference>
<dbReference type="GO" id="GO:0005524">
    <property type="term" value="F:ATP binding"/>
    <property type="evidence" value="ECO:0007669"/>
    <property type="project" value="InterPro"/>
</dbReference>
<comment type="caution">
    <text evidence="3">The sequence shown here is derived from an EMBL/GenBank/DDBJ whole genome shotgun (WGS) entry which is preliminary data.</text>
</comment>
<keyword evidence="4" id="KW-1185">Reference proteome</keyword>
<dbReference type="SUPFAM" id="SSF56112">
    <property type="entry name" value="Protein kinase-like (PK-like)"/>
    <property type="match status" value="1"/>
</dbReference>
<dbReference type="Pfam" id="PF00069">
    <property type="entry name" value="Pkinase"/>
    <property type="match status" value="1"/>
</dbReference>
<evidence type="ECO:0000259" key="2">
    <source>
        <dbReference type="PROSITE" id="PS50011"/>
    </source>
</evidence>
<evidence type="ECO:0000313" key="3">
    <source>
        <dbReference type="EMBL" id="KAK3933881.1"/>
    </source>
</evidence>
<evidence type="ECO:0000256" key="1">
    <source>
        <dbReference type="SAM" id="MobiDB-lite"/>
    </source>
</evidence>
<organism evidence="3 4">
    <name type="scientific">Diplogelasinospora grovesii</name>
    <dbReference type="NCBI Taxonomy" id="303347"/>
    <lineage>
        <taxon>Eukaryota</taxon>
        <taxon>Fungi</taxon>
        <taxon>Dikarya</taxon>
        <taxon>Ascomycota</taxon>
        <taxon>Pezizomycotina</taxon>
        <taxon>Sordariomycetes</taxon>
        <taxon>Sordariomycetidae</taxon>
        <taxon>Sordariales</taxon>
        <taxon>Diplogelasinosporaceae</taxon>
        <taxon>Diplogelasinospora</taxon>
    </lineage>
</organism>
<sequence>MYEPEDVTDRQRYLISSYAYSNEDKDSDWFRLAIRLNGREFHLQVSLSEFHNSPSKTQQFQEYLACLRAGDEDDDEENSDKEMSESAVNIMDCFSWAVDPHLEQFESLAPPLADISTLTLQDFFHSASFECELGAVNDRFVLGPIERRENESEEMWPPGHDPEDDDPPEASPWTTTFPSFRADQVRVLCDSRSDILNTSPTKVAVDGQTFYFKAVQPPGDKVGKREVQVYEQIVRAGFGSHVRTSRLYGVVLDENQQLMGLLLYPIAIDDTLEYALENPGTKKSSKKRWAKQIKATLGALHEHGIVWGDAKPDNIVINVHGDAWIIDFGGGHTRGWVDKAKYETIQGDLQGLENILEFISTGRIVESP</sequence>